<dbReference type="Proteomes" id="UP000256964">
    <property type="component" value="Unassembled WGS sequence"/>
</dbReference>
<protein>
    <recommendedName>
        <fullName evidence="5">Ser-Thr-rich glycosyl-phosphatidyl-inositol-anchored membrane family-domain-containing protein</fullName>
    </recommendedName>
</protein>
<accession>A0A371CKM2</accession>
<keyword evidence="2" id="KW-1133">Transmembrane helix</keyword>
<reference evidence="3 4" key="1">
    <citation type="journal article" date="2018" name="Biotechnol. Biofuels">
        <title>Integrative visual omics of the white-rot fungus Polyporus brumalis exposes the biotechnological potential of its oxidative enzymes for delignifying raw plant biomass.</title>
        <authorList>
            <person name="Miyauchi S."/>
            <person name="Rancon A."/>
            <person name="Drula E."/>
            <person name="Hage H."/>
            <person name="Chaduli D."/>
            <person name="Favel A."/>
            <person name="Grisel S."/>
            <person name="Henrissat B."/>
            <person name="Herpoel-Gimbert I."/>
            <person name="Ruiz-Duenas F.J."/>
            <person name="Chevret D."/>
            <person name="Hainaut M."/>
            <person name="Lin J."/>
            <person name="Wang M."/>
            <person name="Pangilinan J."/>
            <person name="Lipzen A."/>
            <person name="Lesage-Meessen L."/>
            <person name="Navarro D."/>
            <person name="Riley R."/>
            <person name="Grigoriev I.V."/>
            <person name="Zhou S."/>
            <person name="Raouche S."/>
            <person name="Rosso M.N."/>
        </authorList>
    </citation>
    <scope>NUCLEOTIDE SEQUENCE [LARGE SCALE GENOMIC DNA]</scope>
    <source>
        <strain evidence="3 4">BRFM 1820</strain>
    </source>
</reference>
<keyword evidence="2" id="KW-0472">Membrane</keyword>
<evidence type="ECO:0000313" key="4">
    <source>
        <dbReference type="Proteomes" id="UP000256964"/>
    </source>
</evidence>
<keyword evidence="4" id="KW-1185">Reference proteome</keyword>
<proteinExistence type="predicted"/>
<feature type="region of interest" description="Disordered" evidence="1">
    <location>
        <begin position="138"/>
        <end position="160"/>
    </location>
</feature>
<feature type="compositionally biased region" description="Polar residues" evidence="1">
    <location>
        <begin position="139"/>
        <end position="151"/>
    </location>
</feature>
<organism evidence="3 4">
    <name type="scientific">Lentinus brumalis</name>
    <dbReference type="NCBI Taxonomy" id="2498619"/>
    <lineage>
        <taxon>Eukaryota</taxon>
        <taxon>Fungi</taxon>
        <taxon>Dikarya</taxon>
        <taxon>Basidiomycota</taxon>
        <taxon>Agaricomycotina</taxon>
        <taxon>Agaricomycetes</taxon>
        <taxon>Polyporales</taxon>
        <taxon>Polyporaceae</taxon>
        <taxon>Lentinus</taxon>
    </lineage>
</organism>
<feature type="compositionally biased region" description="Low complexity" evidence="1">
    <location>
        <begin position="177"/>
        <end position="249"/>
    </location>
</feature>
<evidence type="ECO:0000256" key="2">
    <source>
        <dbReference type="SAM" id="Phobius"/>
    </source>
</evidence>
<dbReference type="EMBL" id="KZ857535">
    <property type="protein sequence ID" value="RDX40820.1"/>
    <property type="molecule type" value="Genomic_DNA"/>
</dbReference>
<keyword evidence="2" id="KW-0812">Transmembrane</keyword>
<sequence>MKGFNHLFAGVLAGHSSTQSLTGKPVLAAQDIVPGIVPSAPGPGDVFREGGKCTLSWTPDPAGLWKETNVELMSGDNWNMVHITTITFFDGTDATKTSYSYPCPEVTPNSAIYFYQFSSPDAPKNLTWTTRFTIAAADGSTTPPANDTQPDGQKIPWGVGALKDPSKAVAAPSYLGGAATPSASSTGSTSVSVSVSSTTSDSSVSTSSSATTATDGDPTTTSSGAPGTTSSKSTVTQTSTQSAPSTTGSAAGGKGNGAISAQTNLVVGAIAMALTAFVFGVMS</sequence>
<evidence type="ECO:0000256" key="1">
    <source>
        <dbReference type="SAM" id="MobiDB-lite"/>
    </source>
</evidence>
<feature type="region of interest" description="Disordered" evidence="1">
    <location>
        <begin position="177"/>
        <end position="255"/>
    </location>
</feature>
<name>A0A371CKM2_9APHY</name>
<evidence type="ECO:0008006" key="5">
    <source>
        <dbReference type="Google" id="ProtNLM"/>
    </source>
</evidence>
<gene>
    <name evidence="3" type="ORF">OH76DRAFT_284749</name>
</gene>
<feature type="transmembrane region" description="Helical" evidence="2">
    <location>
        <begin position="265"/>
        <end position="282"/>
    </location>
</feature>
<dbReference type="STRING" id="139420.A0A371CKM2"/>
<dbReference type="PANTHER" id="PTHR40633:SF1">
    <property type="entry name" value="GPI ANCHORED SERINE-THREONINE RICH PROTEIN (AFU_ORTHOLOGUE AFUA_1G03630)"/>
    <property type="match status" value="1"/>
</dbReference>
<dbReference type="InterPro" id="IPR052982">
    <property type="entry name" value="SRP1/TIP1-like"/>
</dbReference>
<dbReference type="AlphaFoldDB" id="A0A371CKM2"/>
<evidence type="ECO:0000313" key="3">
    <source>
        <dbReference type="EMBL" id="RDX40820.1"/>
    </source>
</evidence>
<dbReference type="PANTHER" id="PTHR40633">
    <property type="entry name" value="MATRIX PROTEIN, PUTATIVE (AFU_ORTHOLOGUE AFUA_8G05410)-RELATED"/>
    <property type="match status" value="1"/>
</dbReference>
<dbReference type="OrthoDB" id="2432613at2759"/>